<feature type="non-terminal residue" evidence="7">
    <location>
        <position position="56"/>
    </location>
</feature>
<organism evidence="7 8">
    <name type="scientific">Myodes glareolus</name>
    <name type="common">Bank vole</name>
    <name type="synonym">Clethrionomys glareolus</name>
    <dbReference type="NCBI Taxonomy" id="447135"/>
    <lineage>
        <taxon>Eukaryota</taxon>
        <taxon>Metazoa</taxon>
        <taxon>Chordata</taxon>
        <taxon>Craniata</taxon>
        <taxon>Vertebrata</taxon>
        <taxon>Euteleostomi</taxon>
        <taxon>Mammalia</taxon>
        <taxon>Eutheria</taxon>
        <taxon>Euarchontoglires</taxon>
        <taxon>Glires</taxon>
        <taxon>Rodentia</taxon>
        <taxon>Myomorpha</taxon>
        <taxon>Muroidea</taxon>
        <taxon>Cricetidae</taxon>
        <taxon>Arvicolinae</taxon>
        <taxon>Myodes</taxon>
    </lineage>
</organism>
<keyword evidence="4" id="KW-0067">ATP-binding</keyword>
<dbReference type="InterPro" id="IPR005479">
    <property type="entry name" value="CPAse_ATP-bd"/>
</dbReference>
<keyword evidence="2" id="KW-0436">Ligase</keyword>
<dbReference type="Proteomes" id="UP001488838">
    <property type="component" value="Unassembled WGS sequence"/>
</dbReference>
<evidence type="ECO:0000313" key="8">
    <source>
        <dbReference type="Proteomes" id="UP001488838"/>
    </source>
</evidence>
<keyword evidence="8" id="KW-1185">Reference proteome</keyword>
<evidence type="ECO:0000256" key="2">
    <source>
        <dbReference type="ARBA" id="ARBA00022598"/>
    </source>
</evidence>
<evidence type="ECO:0000256" key="5">
    <source>
        <dbReference type="ARBA" id="ARBA00023267"/>
    </source>
</evidence>
<gene>
    <name evidence="7" type="ORF">U0070_015065</name>
</gene>
<evidence type="ECO:0000256" key="4">
    <source>
        <dbReference type="ARBA" id="ARBA00022840"/>
    </source>
</evidence>
<sequence>MIKASAGGGGKGMRIAWDDEETRDGFRFSSQEAASSFGDDRLLIEKFIDNPRHIEI</sequence>
<dbReference type="InterPro" id="IPR050856">
    <property type="entry name" value="Biotin_carboxylase_complex"/>
</dbReference>
<evidence type="ECO:0000256" key="1">
    <source>
        <dbReference type="ARBA" id="ARBA00001953"/>
    </source>
</evidence>
<dbReference type="SUPFAM" id="SSF56059">
    <property type="entry name" value="Glutathione synthetase ATP-binding domain-like"/>
    <property type="match status" value="1"/>
</dbReference>
<dbReference type="PANTHER" id="PTHR18866">
    <property type="entry name" value="CARBOXYLASE:PYRUVATE/ACETYL-COA/PROPIONYL-COA CARBOXYLASE"/>
    <property type="match status" value="1"/>
</dbReference>
<protein>
    <recommendedName>
        <fullName evidence="6">Carbamoyl phosphate synthase ATP-binding domain-containing protein</fullName>
    </recommendedName>
</protein>
<evidence type="ECO:0000313" key="7">
    <source>
        <dbReference type="EMBL" id="KAK7831553.1"/>
    </source>
</evidence>
<keyword evidence="3" id="KW-0547">Nucleotide-binding</keyword>
<proteinExistence type="predicted"/>
<feature type="domain" description="Carbamoyl phosphate synthase ATP-binding" evidence="6">
    <location>
        <begin position="1"/>
        <end position="56"/>
    </location>
</feature>
<dbReference type="Gene3D" id="3.30.1490.20">
    <property type="entry name" value="ATP-grasp fold, A domain"/>
    <property type="match status" value="1"/>
</dbReference>
<dbReference type="GO" id="GO:0005524">
    <property type="term" value="F:ATP binding"/>
    <property type="evidence" value="ECO:0007669"/>
    <property type="project" value="UniProtKB-KW"/>
</dbReference>
<comment type="cofactor">
    <cofactor evidence="1">
        <name>biotin</name>
        <dbReference type="ChEBI" id="CHEBI:57586"/>
    </cofactor>
</comment>
<comment type="caution">
    <text evidence="7">The sequence shown here is derived from an EMBL/GenBank/DDBJ whole genome shotgun (WGS) entry which is preliminary data.</text>
</comment>
<evidence type="ECO:0000256" key="3">
    <source>
        <dbReference type="ARBA" id="ARBA00022741"/>
    </source>
</evidence>
<dbReference type="PANTHER" id="PTHR18866:SF33">
    <property type="entry name" value="METHYLCROTONOYL-COA CARBOXYLASE SUBUNIT ALPHA, MITOCHONDRIAL-RELATED"/>
    <property type="match status" value="1"/>
</dbReference>
<reference evidence="7 8" key="1">
    <citation type="journal article" date="2023" name="bioRxiv">
        <title>Conserved and derived expression patterns and positive selection on dental genes reveal complex evolutionary context of ever-growing rodent molars.</title>
        <authorList>
            <person name="Calamari Z.T."/>
            <person name="Song A."/>
            <person name="Cohen E."/>
            <person name="Akter M."/>
            <person name="Roy R.D."/>
            <person name="Hallikas O."/>
            <person name="Christensen M.M."/>
            <person name="Li P."/>
            <person name="Marangoni P."/>
            <person name="Jernvall J."/>
            <person name="Klein O.D."/>
        </authorList>
    </citation>
    <scope>NUCLEOTIDE SEQUENCE [LARGE SCALE GENOMIC DNA]</scope>
    <source>
        <strain evidence="7">V071</strain>
    </source>
</reference>
<dbReference type="AlphaFoldDB" id="A0AAW0JXK5"/>
<accession>A0AAW0JXK5</accession>
<dbReference type="FunFam" id="3.30.1490.20:FF:000003">
    <property type="entry name" value="acetyl-CoA carboxylase isoform X1"/>
    <property type="match status" value="1"/>
</dbReference>
<dbReference type="GO" id="GO:0005739">
    <property type="term" value="C:mitochondrion"/>
    <property type="evidence" value="ECO:0007669"/>
    <property type="project" value="TreeGrafter"/>
</dbReference>
<dbReference type="GO" id="GO:0004658">
    <property type="term" value="F:propionyl-CoA carboxylase activity"/>
    <property type="evidence" value="ECO:0007669"/>
    <property type="project" value="TreeGrafter"/>
</dbReference>
<dbReference type="EMBL" id="JBBHLL010000013">
    <property type="protein sequence ID" value="KAK7831553.1"/>
    <property type="molecule type" value="Genomic_DNA"/>
</dbReference>
<dbReference type="Pfam" id="PF02786">
    <property type="entry name" value="CPSase_L_D2"/>
    <property type="match status" value="1"/>
</dbReference>
<keyword evidence="5" id="KW-0092">Biotin</keyword>
<name>A0AAW0JXK5_MYOGA</name>
<evidence type="ECO:0000259" key="6">
    <source>
        <dbReference type="Pfam" id="PF02786"/>
    </source>
</evidence>
<dbReference type="InterPro" id="IPR013815">
    <property type="entry name" value="ATP_grasp_subdomain_1"/>
</dbReference>